<sequence>MIVLGRHRPLVHDAWSESAVRAAIEEIAADAIAHFDPDRFWPAHPSDDGGSDGDPSFYKGAAGVIWALDYLHRVGATRVAEDFRPALPKLLERTIADFETNSPADYEKHGSLLRGDMGAALLAMRLAPTSSLADLVHRRAEANIGLPIRELMWGMPGSMVAAIHMAEMTQETRWRGLFEVQAARLLADLEDTRQGPLWTQDLYGERDRWLGPVHGFAGNVIPLLRGWNWLTPPQQAQVAEFVPKTLAANAWRSEVGTTWGARSKRATPPRMCQHCHGAPGMVTTFADAPFASPELDALLLDAGRFSWAAGPLTKGSNLCHGTGGNGYAFLKLYRRTKDPIWLDRARQFAMTAIVQYRGSQLVVGRGRYSLWTGDVGLAIYLWDCITGEPRFPTIDVF</sequence>
<evidence type="ECO:0000313" key="3">
    <source>
        <dbReference type="Proteomes" id="UP000190675"/>
    </source>
</evidence>
<dbReference type="SUPFAM" id="SSF158745">
    <property type="entry name" value="LanC-like"/>
    <property type="match status" value="1"/>
</dbReference>
<feature type="binding site" evidence="1">
    <location>
        <position position="320"/>
    </location>
    <ligand>
        <name>Zn(2+)</name>
        <dbReference type="ChEBI" id="CHEBI:29105"/>
    </ligand>
</feature>
<dbReference type="InterPro" id="IPR012341">
    <property type="entry name" value="6hp_glycosidase-like_sf"/>
</dbReference>
<protein>
    <submittedName>
        <fullName evidence="2">Lanthionine synthetase C-like protein</fullName>
    </submittedName>
</protein>
<evidence type="ECO:0000256" key="1">
    <source>
        <dbReference type="PIRSR" id="PIRSR607822-1"/>
    </source>
</evidence>
<gene>
    <name evidence="2" type="ORF">SAMN05444169_5900</name>
</gene>
<dbReference type="PANTHER" id="PTHR12736">
    <property type="entry name" value="LANC-LIKE PROTEIN"/>
    <property type="match status" value="1"/>
</dbReference>
<feature type="binding site" evidence="1">
    <location>
        <position position="319"/>
    </location>
    <ligand>
        <name>Zn(2+)</name>
        <dbReference type="ChEBI" id="CHEBI:29105"/>
    </ligand>
</feature>
<dbReference type="PANTHER" id="PTHR12736:SF7">
    <property type="entry name" value="LANC-LIKE PROTEIN 3"/>
    <property type="match status" value="1"/>
</dbReference>
<dbReference type="RefSeq" id="WP_079568953.1">
    <property type="nucleotide sequence ID" value="NZ_LT670818.1"/>
</dbReference>
<proteinExistence type="predicted"/>
<reference evidence="2 3" key="1">
    <citation type="submission" date="2016-11" db="EMBL/GenBank/DDBJ databases">
        <authorList>
            <person name="Jaros S."/>
            <person name="Januszkiewicz K."/>
            <person name="Wedrychowicz H."/>
        </authorList>
    </citation>
    <scope>NUCLEOTIDE SEQUENCE [LARGE SCALE GENOMIC DNA]</scope>
    <source>
        <strain evidence="2 3">GAS242</strain>
    </source>
</reference>
<dbReference type="Proteomes" id="UP000190675">
    <property type="component" value="Chromosome I"/>
</dbReference>
<dbReference type="GO" id="GO:0046872">
    <property type="term" value="F:metal ion binding"/>
    <property type="evidence" value="ECO:0007669"/>
    <property type="project" value="UniProtKB-KW"/>
</dbReference>
<keyword evidence="1" id="KW-0862">Zinc</keyword>
<dbReference type="GO" id="GO:0005886">
    <property type="term" value="C:plasma membrane"/>
    <property type="evidence" value="ECO:0007669"/>
    <property type="project" value="TreeGrafter"/>
</dbReference>
<dbReference type="InterPro" id="IPR007822">
    <property type="entry name" value="LANC-like"/>
</dbReference>
<name>A0A1M5QG11_9BRAD</name>
<dbReference type="GO" id="GO:0005975">
    <property type="term" value="P:carbohydrate metabolic process"/>
    <property type="evidence" value="ECO:0007669"/>
    <property type="project" value="InterPro"/>
</dbReference>
<organism evidence="2 3">
    <name type="scientific">Bradyrhizobium erythrophlei</name>
    <dbReference type="NCBI Taxonomy" id="1437360"/>
    <lineage>
        <taxon>Bacteria</taxon>
        <taxon>Pseudomonadati</taxon>
        <taxon>Pseudomonadota</taxon>
        <taxon>Alphaproteobacteria</taxon>
        <taxon>Hyphomicrobiales</taxon>
        <taxon>Nitrobacteraceae</taxon>
        <taxon>Bradyrhizobium</taxon>
    </lineage>
</organism>
<dbReference type="OrthoDB" id="5291353at2"/>
<evidence type="ECO:0000313" key="2">
    <source>
        <dbReference type="EMBL" id="SHH12801.1"/>
    </source>
</evidence>
<dbReference type="CDD" id="cd04794">
    <property type="entry name" value="euk_LANCL"/>
    <property type="match status" value="1"/>
</dbReference>
<accession>A0A1M5QG11</accession>
<dbReference type="PRINTS" id="PR01950">
    <property type="entry name" value="LANCSUPER"/>
</dbReference>
<dbReference type="EMBL" id="LT670818">
    <property type="protein sequence ID" value="SHH12801.1"/>
    <property type="molecule type" value="Genomic_DNA"/>
</dbReference>
<dbReference type="SMART" id="SM01260">
    <property type="entry name" value="LANC_like"/>
    <property type="match status" value="1"/>
</dbReference>
<dbReference type="Gene3D" id="1.50.10.10">
    <property type="match status" value="1"/>
</dbReference>
<keyword evidence="1" id="KW-0479">Metal-binding</keyword>
<feature type="binding site" evidence="1">
    <location>
        <position position="275"/>
    </location>
    <ligand>
        <name>Zn(2+)</name>
        <dbReference type="ChEBI" id="CHEBI:29105"/>
    </ligand>
</feature>
<dbReference type="AlphaFoldDB" id="A0A1M5QG11"/>
<dbReference type="GO" id="GO:0031179">
    <property type="term" value="P:peptide modification"/>
    <property type="evidence" value="ECO:0007669"/>
    <property type="project" value="InterPro"/>
</dbReference>
<dbReference type="Pfam" id="PF05147">
    <property type="entry name" value="LANC_like"/>
    <property type="match status" value="1"/>
</dbReference>